<dbReference type="Proteomes" id="UP000001302">
    <property type="component" value="Chromosome"/>
</dbReference>
<keyword evidence="3" id="KW-1185">Reference proteome</keyword>
<protein>
    <submittedName>
        <fullName evidence="2">Transcriptional regulator, MarR family protein</fullName>
    </submittedName>
</protein>
<dbReference type="SUPFAM" id="SSF46785">
    <property type="entry name" value="Winged helix' DNA-binding domain"/>
    <property type="match status" value="1"/>
</dbReference>
<evidence type="ECO:0000313" key="3">
    <source>
        <dbReference type="Proteomes" id="UP000001302"/>
    </source>
</evidence>
<accession>E0TGG1</accession>
<dbReference type="InterPro" id="IPR036388">
    <property type="entry name" value="WH-like_DNA-bd_sf"/>
</dbReference>
<dbReference type="EMBL" id="CP002156">
    <property type="protein sequence ID" value="ADM09580.1"/>
    <property type="molecule type" value="Genomic_DNA"/>
</dbReference>
<organism evidence="2 3">
    <name type="scientific">Parvularcula bermudensis (strain ATCC BAA-594 / HTCC2503 / KCTC 12087)</name>
    <dbReference type="NCBI Taxonomy" id="314260"/>
    <lineage>
        <taxon>Bacteria</taxon>
        <taxon>Pseudomonadati</taxon>
        <taxon>Pseudomonadota</taxon>
        <taxon>Alphaproteobacteria</taxon>
        <taxon>Parvularculales</taxon>
        <taxon>Parvularculaceae</taxon>
        <taxon>Parvularcula</taxon>
    </lineage>
</organism>
<sequence length="159" mass="17410">MGERCEAALVALRQIFRVTETQTRSLAKEFGLTPTQLLFMQVLSAAPRATASFVAKEMSVSHGTVTALTDRLICNGLMTRTKGEEDRRQAILQLTPEGEALLKAVPGSLQERFEDRFEALELWEQAFILAALERTASMLDASDIEASPILATGPLSGDR</sequence>
<reference evidence="3" key="1">
    <citation type="submission" date="2010-08" db="EMBL/GenBank/DDBJ databases">
        <title>Genome sequence of Parvularcula bermudensis HTCC2503.</title>
        <authorList>
            <person name="Kang D.-M."/>
            <person name="Oh H.-M."/>
            <person name="Cho J.-C."/>
        </authorList>
    </citation>
    <scope>NUCLEOTIDE SEQUENCE [LARGE SCALE GENOMIC DNA]</scope>
    <source>
        <strain evidence="3">ATCC BAA-594 / HTCC2503 / KCTC 12087</strain>
    </source>
</reference>
<dbReference type="AlphaFoldDB" id="E0TGG1"/>
<dbReference type="Pfam" id="PF01047">
    <property type="entry name" value="MarR"/>
    <property type="match status" value="1"/>
</dbReference>
<name>E0TGG1_PARBH</name>
<dbReference type="SMART" id="SM00347">
    <property type="entry name" value="HTH_MARR"/>
    <property type="match status" value="1"/>
</dbReference>
<reference evidence="2 3" key="2">
    <citation type="journal article" date="2011" name="J. Bacteriol.">
        <title>Complete genome sequence of strain HTCC2503T of Parvularcula bermudensis, the type species of the order "Parvularculales" in the class Alphaproteobacteria.</title>
        <authorList>
            <person name="Oh H.M."/>
            <person name="Kang I."/>
            <person name="Vergin K.L."/>
            <person name="Kang D."/>
            <person name="Rhee K.H."/>
            <person name="Giovannoni S.J."/>
            <person name="Cho J.C."/>
        </authorList>
    </citation>
    <scope>NUCLEOTIDE SEQUENCE [LARGE SCALE GENOMIC DNA]</scope>
    <source>
        <strain evidence="3">ATCC BAA-594 / HTCC2503 / KCTC 12087</strain>
    </source>
</reference>
<evidence type="ECO:0000313" key="2">
    <source>
        <dbReference type="EMBL" id="ADM09580.1"/>
    </source>
</evidence>
<dbReference type="PRINTS" id="PR00598">
    <property type="entry name" value="HTHMARR"/>
</dbReference>
<feature type="domain" description="HTH marR-type" evidence="1">
    <location>
        <begin position="5"/>
        <end position="137"/>
    </location>
</feature>
<dbReference type="PROSITE" id="PS50995">
    <property type="entry name" value="HTH_MARR_2"/>
    <property type="match status" value="1"/>
</dbReference>
<proteinExistence type="predicted"/>
<dbReference type="STRING" id="314260.PB2503_07624"/>
<dbReference type="HOGENOM" id="CLU_083287_27_7_5"/>
<dbReference type="KEGG" id="pbr:PB2503_07624"/>
<dbReference type="PANTHER" id="PTHR33164:SF89">
    <property type="entry name" value="MARR FAMILY REGULATORY PROTEIN"/>
    <property type="match status" value="1"/>
</dbReference>
<dbReference type="GO" id="GO:0003700">
    <property type="term" value="F:DNA-binding transcription factor activity"/>
    <property type="evidence" value="ECO:0007669"/>
    <property type="project" value="InterPro"/>
</dbReference>
<dbReference type="InterPro" id="IPR000835">
    <property type="entry name" value="HTH_MarR-typ"/>
</dbReference>
<dbReference type="Gene3D" id="1.10.10.10">
    <property type="entry name" value="Winged helix-like DNA-binding domain superfamily/Winged helix DNA-binding domain"/>
    <property type="match status" value="1"/>
</dbReference>
<evidence type="ECO:0000259" key="1">
    <source>
        <dbReference type="PROSITE" id="PS50995"/>
    </source>
</evidence>
<dbReference type="InterPro" id="IPR036390">
    <property type="entry name" value="WH_DNA-bd_sf"/>
</dbReference>
<dbReference type="PANTHER" id="PTHR33164">
    <property type="entry name" value="TRANSCRIPTIONAL REGULATOR, MARR FAMILY"/>
    <property type="match status" value="1"/>
</dbReference>
<dbReference type="InterPro" id="IPR039422">
    <property type="entry name" value="MarR/SlyA-like"/>
</dbReference>
<dbReference type="GO" id="GO:0006950">
    <property type="term" value="P:response to stress"/>
    <property type="evidence" value="ECO:0007669"/>
    <property type="project" value="TreeGrafter"/>
</dbReference>
<dbReference type="eggNOG" id="COG1846">
    <property type="taxonomic scope" value="Bacteria"/>
</dbReference>
<gene>
    <name evidence="2" type="ordered locus">PB2503_07624</name>
</gene>